<evidence type="ECO:0000313" key="4">
    <source>
        <dbReference type="Proteomes" id="UP000199555"/>
    </source>
</evidence>
<keyword evidence="4" id="KW-1185">Reference proteome</keyword>
<evidence type="ECO:0000256" key="1">
    <source>
        <dbReference type="SAM" id="MobiDB-lite"/>
    </source>
</evidence>
<evidence type="ECO:0000259" key="2">
    <source>
        <dbReference type="Pfam" id="PF11972"/>
    </source>
</evidence>
<protein>
    <submittedName>
        <fullName evidence="3">HTH DNA binding domain-containing protein</fullName>
    </submittedName>
</protein>
<dbReference type="EMBL" id="FNGE01000029">
    <property type="protein sequence ID" value="SDL84656.1"/>
    <property type="molecule type" value="Genomic_DNA"/>
</dbReference>
<feature type="domain" description="HTH DNA binding" evidence="2">
    <location>
        <begin position="265"/>
        <end position="319"/>
    </location>
</feature>
<sequence>MDIGSLLLRSEALAGRLEGILLADLALARLWRMEASLLEAAASVGLEGERISTPGMVLRLTGNMAIEEDARATGMALRILAVAKRPGDPFSTPIETIRRIEAAATPFGQPIDETDVLEDSELPRVVEAGRAWVHVPILAAWRAAANYAFRSRRASPAAERLIFMAVEGAARHLRGLSPEGRGGWPEEEDADGAILMPAEAEWILAPSVALTRNGFRLWSPLSGLRTFLEAASRNLSQDLGHLGTLRHELARLESMVGAASGRSRLPDLIELLKAQPVVNSAMVIDRLGVTRRTALALIGELVEAGCLVNLTGRRAARFWALPSLATRMTPSASARQFRRAEHPATAAQDSEDAREIEARPGRLREQFDEERLDRIMSDLDAAMAGLDEVVRRVGGSRGQTE</sequence>
<dbReference type="RefSeq" id="WP_090757392.1">
    <property type="nucleotide sequence ID" value="NZ_FNGE01000029.1"/>
</dbReference>
<dbReference type="InterPro" id="IPR021068">
    <property type="entry name" value="HTH_DNA-bd"/>
</dbReference>
<feature type="compositionally biased region" description="Basic and acidic residues" evidence="1">
    <location>
        <begin position="351"/>
        <end position="364"/>
    </location>
</feature>
<dbReference type="Proteomes" id="UP000199555">
    <property type="component" value="Unassembled WGS sequence"/>
</dbReference>
<accession>A0A1G9NDP7</accession>
<feature type="region of interest" description="Disordered" evidence="1">
    <location>
        <begin position="332"/>
        <end position="364"/>
    </location>
</feature>
<proteinExistence type="predicted"/>
<organism evidence="3 4">
    <name type="scientific">Paracoccus chinensis</name>
    <dbReference type="NCBI Taxonomy" id="525640"/>
    <lineage>
        <taxon>Bacteria</taxon>
        <taxon>Pseudomonadati</taxon>
        <taxon>Pseudomonadota</taxon>
        <taxon>Alphaproteobacteria</taxon>
        <taxon>Rhodobacterales</taxon>
        <taxon>Paracoccaceae</taxon>
        <taxon>Paracoccus</taxon>
    </lineage>
</organism>
<reference evidence="4" key="1">
    <citation type="submission" date="2016-10" db="EMBL/GenBank/DDBJ databases">
        <authorList>
            <person name="Varghese N."/>
            <person name="Submissions S."/>
        </authorList>
    </citation>
    <scope>NUCLEOTIDE SEQUENCE [LARGE SCALE GENOMIC DNA]</scope>
    <source>
        <strain evidence="4">CGMCC 1.7655</strain>
    </source>
</reference>
<dbReference type="AlphaFoldDB" id="A0A1G9NDP7"/>
<name>A0A1G9NDP7_9RHOB</name>
<dbReference type="OrthoDB" id="7838433at2"/>
<evidence type="ECO:0000313" key="3">
    <source>
        <dbReference type="EMBL" id="SDL84656.1"/>
    </source>
</evidence>
<dbReference type="Pfam" id="PF11972">
    <property type="entry name" value="HTH_13"/>
    <property type="match status" value="1"/>
</dbReference>
<gene>
    <name evidence="3" type="ORF">SAMN04487971_12919</name>
</gene>